<protein>
    <recommendedName>
        <fullName evidence="5">Beta-glucosidase</fullName>
    </recommendedName>
</protein>
<evidence type="ECO:0000313" key="3">
    <source>
        <dbReference type="EMBL" id="KAJ8427063.1"/>
    </source>
</evidence>
<evidence type="ECO:0008006" key="5">
    <source>
        <dbReference type="Google" id="ProtNLM"/>
    </source>
</evidence>
<dbReference type="SUPFAM" id="SSF51445">
    <property type="entry name" value="(Trans)glycosidases"/>
    <property type="match status" value="1"/>
</dbReference>
<dbReference type="AlphaFoldDB" id="A0A9Q1GVV4"/>
<comment type="caution">
    <text evidence="3">The sequence shown here is derived from an EMBL/GenBank/DDBJ whole genome shotgun (WGS) entry which is preliminary data.</text>
</comment>
<dbReference type="GO" id="GO:0008422">
    <property type="term" value="F:beta-glucosidase activity"/>
    <property type="evidence" value="ECO:0007669"/>
    <property type="project" value="TreeGrafter"/>
</dbReference>
<dbReference type="GO" id="GO:0005975">
    <property type="term" value="P:carbohydrate metabolic process"/>
    <property type="evidence" value="ECO:0007669"/>
    <property type="project" value="InterPro"/>
</dbReference>
<dbReference type="Pfam" id="PF00232">
    <property type="entry name" value="Glyco_hydro_1"/>
    <property type="match status" value="1"/>
</dbReference>
<dbReference type="EMBL" id="JAKOGI010001195">
    <property type="protein sequence ID" value="KAJ8427063.1"/>
    <property type="molecule type" value="Genomic_DNA"/>
</dbReference>
<organism evidence="3 4">
    <name type="scientific">Carnegiea gigantea</name>
    <dbReference type="NCBI Taxonomy" id="171969"/>
    <lineage>
        <taxon>Eukaryota</taxon>
        <taxon>Viridiplantae</taxon>
        <taxon>Streptophyta</taxon>
        <taxon>Embryophyta</taxon>
        <taxon>Tracheophyta</taxon>
        <taxon>Spermatophyta</taxon>
        <taxon>Magnoliopsida</taxon>
        <taxon>eudicotyledons</taxon>
        <taxon>Gunneridae</taxon>
        <taxon>Pentapetalae</taxon>
        <taxon>Caryophyllales</taxon>
        <taxon>Cactineae</taxon>
        <taxon>Cactaceae</taxon>
        <taxon>Cactoideae</taxon>
        <taxon>Echinocereeae</taxon>
        <taxon>Carnegiea</taxon>
    </lineage>
</organism>
<gene>
    <name evidence="3" type="ORF">Cgig2_006740</name>
</gene>
<name>A0A9Q1GVV4_9CARY</name>
<sequence>MVSTGSLFPPFGTYSAGNSDIEPLIVVHNMLLSHAKAVQLYRKQFMPEHGGRNIGVTVGPFDYEPDRDDEFSYQAAERAYAFSFGWMLDPLAYGGYSCQMREYLGTKLPKFSQKEMKLVKGSVDFFGINHFSSVYAIDCLHYSTNCSSCRHHHAVLGMVCISGYRDGVPIGGETGNAQFFVVPYGIEKVIEYVQKRYRDITIYVTENGKQHNS</sequence>
<dbReference type="Proteomes" id="UP001153076">
    <property type="component" value="Unassembled WGS sequence"/>
</dbReference>
<dbReference type="PANTHER" id="PTHR10353">
    <property type="entry name" value="GLYCOSYL HYDROLASE"/>
    <property type="match status" value="1"/>
</dbReference>
<keyword evidence="4" id="KW-1185">Reference proteome</keyword>
<dbReference type="InterPro" id="IPR001360">
    <property type="entry name" value="Glyco_hydro_1"/>
</dbReference>
<dbReference type="PANTHER" id="PTHR10353:SF175">
    <property type="entry name" value="BETA-GLUCOSIDASE 18-LIKE ISOFORM X1"/>
    <property type="match status" value="1"/>
</dbReference>
<accession>A0A9Q1GVV4</accession>
<proteinExistence type="inferred from homology"/>
<reference evidence="3" key="1">
    <citation type="submission" date="2022-04" db="EMBL/GenBank/DDBJ databases">
        <title>Carnegiea gigantea Genome sequencing and assembly v2.</title>
        <authorList>
            <person name="Copetti D."/>
            <person name="Sanderson M.J."/>
            <person name="Burquez A."/>
            <person name="Wojciechowski M.F."/>
        </authorList>
    </citation>
    <scope>NUCLEOTIDE SEQUENCE</scope>
    <source>
        <strain evidence="3">SGP5-SGP5p</strain>
        <tissue evidence="3">Aerial part</tissue>
    </source>
</reference>
<evidence type="ECO:0000313" key="4">
    <source>
        <dbReference type="Proteomes" id="UP001153076"/>
    </source>
</evidence>
<comment type="similarity">
    <text evidence="1 2">Belongs to the glycosyl hydrolase 1 family.</text>
</comment>
<dbReference type="InterPro" id="IPR017853">
    <property type="entry name" value="GH"/>
</dbReference>
<evidence type="ECO:0000256" key="2">
    <source>
        <dbReference type="RuleBase" id="RU003690"/>
    </source>
</evidence>
<dbReference type="Gene3D" id="3.20.20.80">
    <property type="entry name" value="Glycosidases"/>
    <property type="match status" value="1"/>
</dbReference>
<evidence type="ECO:0000256" key="1">
    <source>
        <dbReference type="ARBA" id="ARBA00010838"/>
    </source>
</evidence>
<dbReference type="OrthoDB" id="1424481at2759"/>